<dbReference type="EMBL" id="CP014687">
    <property type="protein sequence ID" value="AQT05771.1"/>
    <property type="molecule type" value="Genomic_DNA"/>
</dbReference>
<proteinExistence type="predicted"/>
<sequence>MDTAMLCDCSHAQQLPEVEWRPFHLELKSAGVKKARCSLFIRRHPERMGRRPPIADGGPRQNIHTIPRCERGIVWLEVGAGEQFVYAD</sequence>
<reference evidence="1 2" key="1">
    <citation type="submission" date="2016-03" db="EMBL/GenBank/DDBJ databases">
        <title>Acetic acid bacteria sequencing.</title>
        <authorList>
            <person name="Brandt J."/>
            <person name="Jakob F."/>
            <person name="Vogel R.F."/>
        </authorList>
    </citation>
    <scope>NUCLEOTIDE SEQUENCE [LARGE SCALE GENOMIC DNA]</scope>
    <source>
        <strain evidence="1 2">TMW2.1084</strain>
    </source>
</reference>
<evidence type="ECO:0000313" key="1">
    <source>
        <dbReference type="EMBL" id="AQT05771.1"/>
    </source>
</evidence>
<dbReference type="Proteomes" id="UP000189055">
    <property type="component" value="Chromosome"/>
</dbReference>
<accession>A0A1U9LH59</accession>
<name>A0A1U9LH59_9PROT</name>
<organism evidence="1 2">
    <name type="scientific">Acetobacter persici</name>
    <dbReference type="NCBI Taxonomy" id="1076596"/>
    <lineage>
        <taxon>Bacteria</taxon>
        <taxon>Pseudomonadati</taxon>
        <taxon>Pseudomonadota</taxon>
        <taxon>Alphaproteobacteria</taxon>
        <taxon>Acetobacterales</taxon>
        <taxon>Acetobacteraceae</taxon>
        <taxon>Acetobacter</taxon>
    </lineage>
</organism>
<evidence type="ECO:0000313" key="2">
    <source>
        <dbReference type="Proteomes" id="UP000189055"/>
    </source>
</evidence>
<dbReference type="AlphaFoldDB" id="A0A1U9LH59"/>
<gene>
    <name evidence="1" type="ORF">A0U91_14115</name>
</gene>
<protein>
    <submittedName>
        <fullName evidence="1">Uncharacterized protein</fullName>
    </submittedName>
</protein>
<dbReference type="KEGG" id="aper:A0U91_14115"/>